<feature type="region of interest" description="Disordered" evidence="2">
    <location>
        <begin position="1"/>
        <end position="34"/>
    </location>
</feature>
<keyword evidence="1" id="KW-0175">Coiled coil</keyword>
<dbReference type="GO" id="GO:0000922">
    <property type="term" value="C:spindle pole"/>
    <property type="evidence" value="ECO:0000318"/>
    <property type="project" value="GO_Central"/>
</dbReference>
<evidence type="ECO:0000313" key="3">
    <source>
        <dbReference type="Ensembl" id="ENSOANP00000048854.1"/>
    </source>
</evidence>
<dbReference type="Ensembl" id="ENSOANT00000076044.1">
    <property type="protein sequence ID" value="ENSOANP00000048854.1"/>
    <property type="gene ID" value="ENSOANG00000010621.3"/>
</dbReference>
<dbReference type="FunCoup" id="A0A6I8P7T4">
    <property type="interactions" value="909"/>
</dbReference>
<dbReference type="InParanoid" id="A0A6I8P7T4"/>
<evidence type="ECO:0000256" key="1">
    <source>
        <dbReference type="SAM" id="Coils"/>
    </source>
</evidence>
<reference evidence="3" key="2">
    <citation type="submission" date="2025-08" db="UniProtKB">
        <authorList>
            <consortium name="Ensembl"/>
        </authorList>
    </citation>
    <scope>IDENTIFICATION</scope>
    <source>
        <strain evidence="3">Glennie</strain>
    </source>
</reference>
<dbReference type="GO" id="GO:0120103">
    <property type="term" value="C:centriolar subdistal appendage"/>
    <property type="evidence" value="ECO:0007669"/>
    <property type="project" value="Ensembl"/>
</dbReference>
<dbReference type="PANTHER" id="PTHR46657">
    <property type="entry name" value="CENTROSOMAL PROTEIN OF 128 KDA"/>
    <property type="match status" value="1"/>
</dbReference>
<evidence type="ECO:0000313" key="4">
    <source>
        <dbReference type="Proteomes" id="UP000002279"/>
    </source>
</evidence>
<sequence>MLGWQERRVLKTPMAESSSDSDPILCGSSGRRGPVRVTHGRARNQRSTDVTEKIHTLTSTLQDTNRNLRLVDQMLGRYRDYSNEQTEAIANLKETLEQSIDQLRSQRLLRNSRARSASLSSLYISDLDGGAATDSCRFPPTSPLRDSGDAQGPRRRRSRSSSVRFIDEEEDFDQLHSLHQSLRDLSSEQVRLGEDLSRELSRRNRLDAETKKSLEELSEKLEESERQEMVSERVERRLQEIEREMRTERHLVEKRQDQLGHISLQLQEALKKQEAKFDESEGLLKNKLRKSESEKSQLEQELQLSRKWLDQSEGSRETLLLQIEHLRSQLLKSEEHRVGLQHQVSQLSRQCPDHPDEQDDGRRFRTVAERSEWEKQDLERQILELRTELNRNTMLSEVDELRRCLERKDKEKAQFAAQIEVLTLDLEKREQQQLRMLDQLKEIRNRYEVCETEHRQANLQLTELARQVEESTKEAERYLSELHQSEALRLEADRKKEELKAKAQETIRQWKLKCRKVEQDMEKQSEAVHQLTDKNNQVLKEKDDLKAKLFAALHQIENLRKELNELLSKRVQQEEELHQKELKLKEAQSQQMDLEQEVRGARDTTNRLENELQEQSRLQKQTKMEREHLEEECAALNRLHEKDKERLLEMQEAVKNLSAIRAELANNLAEEERSKKEALKSLSDIKKQEASWQEEMTAAIRQFKLERDVHQRELEDLRSELQNVKAKHEQNIQELMKQFKQEQDEAESHIWTLKTEKAEDQNLVEAQRWQVENMKVECDRLTEELMQNEEANTKLKRKYQLMKQQLEEKDKQMSSEGDHLKRVEESRSQLKDQLLCLETEQKSILSMIGSEIDTACEIFSRDFVEKFRAISLTPGLQNDPHRWLAETKTKLQWLCEEVKEREKKERKLRHQLLLSRQQLKDLTQNKEFERQSLFKQIQRQDQLLGEIHREKKDMLEKSHRRDEEMEHLQDHVIALESSTRVALDHLESVPEKLSFLEDFKEFGDHYHPREVIEERYAKYKEIIESLQQQLDASKAQKSELQRCKSLFRFFQCSRGGTFLQLEGTQQLFINFDAFKLKLCVLKLIKRTVKTYIKLLWYKMLEKSLLTSIQDY</sequence>
<dbReference type="GO" id="GO:0008104">
    <property type="term" value="P:intracellular protein localization"/>
    <property type="evidence" value="ECO:0007669"/>
    <property type="project" value="Ensembl"/>
</dbReference>
<dbReference type="GO" id="GO:0010468">
    <property type="term" value="P:regulation of gene expression"/>
    <property type="evidence" value="ECO:0007669"/>
    <property type="project" value="Ensembl"/>
</dbReference>
<reference evidence="3" key="3">
    <citation type="submission" date="2025-09" db="UniProtKB">
        <authorList>
            <consortium name="Ensembl"/>
        </authorList>
    </citation>
    <scope>IDENTIFICATION</scope>
    <source>
        <strain evidence="3">Glennie</strain>
    </source>
</reference>
<dbReference type="AlphaFoldDB" id="A0A6I8P7T4"/>
<feature type="region of interest" description="Disordered" evidence="2">
    <location>
        <begin position="130"/>
        <end position="163"/>
    </location>
</feature>
<accession>A0A6I8P7T4</accession>
<dbReference type="GO" id="GO:0005813">
    <property type="term" value="C:centrosome"/>
    <property type="evidence" value="ECO:0007669"/>
    <property type="project" value="Ensembl"/>
</dbReference>
<feature type="coiled-coil region" evidence="1">
    <location>
        <begin position="1009"/>
        <end position="1043"/>
    </location>
</feature>
<dbReference type="GO" id="GO:0031965">
    <property type="term" value="C:nuclear membrane"/>
    <property type="evidence" value="ECO:0007669"/>
    <property type="project" value="Ensembl"/>
</dbReference>
<feature type="coiled-coil region" evidence="1">
    <location>
        <begin position="82"/>
        <end position="109"/>
    </location>
</feature>
<dbReference type="Proteomes" id="UP000002279">
    <property type="component" value="Chromosome 1"/>
</dbReference>
<feature type="coiled-coil region" evidence="1">
    <location>
        <begin position="426"/>
        <end position="840"/>
    </location>
</feature>
<dbReference type="OMA" id="ITSTLQX"/>
<proteinExistence type="predicted"/>
<dbReference type="GO" id="GO:0005814">
    <property type="term" value="C:centriole"/>
    <property type="evidence" value="ECO:0000318"/>
    <property type="project" value="GO_Central"/>
</dbReference>
<keyword evidence="4" id="KW-1185">Reference proteome</keyword>
<organism evidence="3 4">
    <name type="scientific">Ornithorhynchus anatinus</name>
    <name type="common">Duckbill platypus</name>
    <dbReference type="NCBI Taxonomy" id="9258"/>
    <lineage>
        <taxon>Eukaryota</taxon>
        <taxon>Metazoa</taxon>
        <taxon>Chordata</taxon>
        <taxon>Craniata</taxon>
        <taxon>Vertebrata</taxon>
        <taxon>Euteleostomi</taxon>
        <taxon>Mammalia</taxon>
        <taxon>Monotremata</taxon>
        <taxon>Ornithorhynchidae</taxon>
        <taxon>Ornithorhynchus</taxon>
    </lineage>
</organism>
<dbReference type="PANTHER" id="PTHR46657:SF1">
    <property type="entry name" value="CENTROSOMAL PROTEIN OF 128 KDA"/>
    <property type="match status" value="1"/>
</dbReference>
<dbReference type="GO" id="GO:0120316">
    <property type="term" value="P:sperm flagellum assembly"/>
    <property type="evidence" value="ECO:0007669"/>
    <property type="project" value="Ensembl"/>
</dbReference>
<dbReference type="GeneTree" id="ENSGT00390000007020"/>
<name>A0A6I8P7T4_ORNAN</name>
<dbReference type="GO" id="GO:0005794">
    <property type="term" value="C:Golgi apparatus"/>
    <property type="evidence" value="ECO:0007669"/>
    <property type="project" value="Ensembl"/>
</dbReference>
<feature type="coiled-coil region" evidence="1">
    <location>
        <begin position="207"/>
        <end position="301"/>
    </location>
</feature>
<feature type="coiled-coil region" evidence="1">
    <location>
        <begin position="368"/>
        <end position="395"/>
    </location>
</feature>
<protein>
    <submittedName>
        <fullName evidence="3">Centrosomal protein 128</fullName>
    </submittedName>
</protein>
<dbReference type="Bgee" id="ENSOANG00000010621">
    <property type="expression patterns" value="Expressed in fibroblast and 8 other cell types or tissues"/>
</dbReference>
<dbReference type="InterPro" id="IPR026652">
    <property type="entry name" value="CEP128"/>
</dbReference>
<gene>
    <name evidence="3" type="primary">CEP128</name>
</gene>
<reference evidence="3 4" key="1">
    <citation type="journal article" date="2008" name="Nature">
        <title>Genome analysis of the platypus reveals unique signatures of evolution.</title>
        <authorList>
            <person name="Warren W.C."/>
            <person name="Hillier L.W."/>
            <person name="Marshall Graves J.A."/>
            <person name="Birney E."/>
            <person name="Ponting C.P."/>
            <person name="Grutzner F."/>
            <person name="Belov K."/>
            <person name="Miller W."/>
            <person name="Clarke L."/>
            <person name="Chinwalla A.T."/>
            <person name="Yang S.P."/>
            <person name="Heger A."/>
            <person name="Locke D.P."/>
            <person name="Miethke P."/>
            <person name="Waters P.D."/>
            <person name="Veyrunes F."/>
            <person name="Fulton L."/>
            <person name="Fulton B."/>
            <person name="Graves T."/>
            <person name="Wallis J."/>
            <person name="Puente X.S."/>
            <person name="Lopez-Otin C."/>
            <person name="Ordonez G.R."/>
            <person name="Eichler E.E."/>
            <person name="Chen L."/>
            <person name="Cheng Z."/>
            <person name="Deakin J.E."/>
            <person name="Alsop A."/>
            <person name="Thompson K."/>
            <person name="Kirby P."/>
            <person name="Papenfuss A.T."/>
            <person name="Wakefield M.J."/>
            <person name="Olender T."/>
            <person name="Lancet D."/>
            <person name="Huttley G.A."/>
            <person name="Smit A.F."/>
            <person name="Pask A."/>
            <person name="Temple-Smith P."/>
            <person name="Batzer M.A."/>
            <person name="Walker J.A."/>
            <person name="Konkel M.K."/>
            <person name="Harris R.S."/>
            <person name="Whittington C.M."/>
            <person name="Wong E.S."/>
            <person name="Gemmell N.J."/>
            <person name="Buschiazzo E."/>
            <person name="Vargas Jentzsch I.M."/>
            <person name="Merkel A."/>
            <person name="Schmitz J."/>
            <person name="Zemann A."/>
            <person name="Churakov G."/>
            <person name="Kriegs J.O."/>
            <person name="Brosius J."/>
            <person name="Murchison E.P."/>
            <person name="Sachidanandam R."/>
            <person name="Smith C."/>
            <person name="Hannon G.J."/>
            <person name="Tsend-Ayush E."/>
            <person name="McMillan D."/>
            <person name="Attenborough R."/>
            <person name="Rens W."/>
            <person name="Ferguson-Smith M."/>
            <person name="Lefevre C.M."/>
            <person name="Sharp J.A."/>
            <person name="Nicholas K.R."/>
            <person name="Ray D.A."/>
            <person name="Kube M."/>
            <person name="Reinhardt R."/>
            <person name="Pringle T.H."/>
            <person name="Taylor J."/>
            <person name="Jones R.C."/>
            <person name="Nixon B."/>
            <person name="Dacheux J.L."/>
            <person name="Niwa H."/>
            <person name="Sekita Y."/>
            <person name="Huang X."/>
            <person name="Stark A."/>
            <person name="Kheradpour P."/>
            <person name="Kellis M."/>
            <person name="Flicek P."/>
            <person name="Chen Y."/>
            <person name="Webber C."/>
            <person name="Hardison R."/>
            <person name="Nelson J."/>
            <person name="Hallsworth-Pepin K."/>
            <person name="Delehaunty K."/>
            <person name="Markovic C."/>
            <person name="Minx P."/>
            <person name="Feng Y."/>
            <person name="Kremitzki C."/>
            <person name="Mitreva M."/>
            <person name="Glasscock J."/>
            <person name="Wylie T."/>
            <person name="Wohldmann P."/>
            <person name="Thiru P."/>
            <person name="Nhan M.N."/>
            <person name="Pohl C.S."/>
            <person name="Smith S.M."/>
            <person name="Hou S."/>
            <person name="Nefedov M."/>
            <person name="de Jong P.J."/>
            <person name="Renfree M.B."/>
            <person name="Mardis E.R."/>
            <person name="Wilson R.K."/>
        </authorList>
    </citation>
    <scope>NUCLEOTIDE SEQUENCE [LARGE SCALE GENOMIC DNA]</scope>
    <source>
        <strain evidence="3 4">Glennie</strain>
    </source>
</reference>
<evidence type="ECO:0000256" key="2">
    <source>
        <dbReference type="SAM" id="MobiDB-lite"/>
    </source>
</evidence>